<keyword evidence="2" id="KW-0732">Signal</keyword>
<evidence type="ECO:0000256" key="1">
    <source>
        <dbReference type="SAM" id="MobiDB-lite"/>
    </source>
</evidence>
<protein>
    <submittedName>
        <fullName evidence="3">Uncharacterized protein</fullName>
    </submittedName>
</protein>
<dbReference type="EMBL" id="MWPV01000001">
    <property type="protein sequence ID" value="OUL58743.1"/>
    <property type="molecule type" value="Genomic_DNA"/>
</dbReference>
<keyword evidence="4" id="KW-1185">Reference proteome</keyword>
<feature type="signal peptide" evidence="2">
    <location>
        <begin position="1"/>
        <end position="21"/>
    </location>
</feature>
<dbReference type="Proteomes" id="UP000194841">
    <property type="component" value="Unassembled WGS sequence"/>
</dbReference>
<dbReference type="Gene3D" id="3.40.50.410">
    <property type="entry name" value="von Willebrand factor, type A domain"/>
    <property type="match status" value="1"/>
</dbReference>
<proteinExistence type="predicted"/>
<dbReference type="OrthoDB" id="7156875at2"/>
<name>A0A244CT14_PSEDV</name>
<dbReference type="SUPFAM" id="SSF53300">
    <property type="entry name" value="vWA-like"/>
    <property type="match status" value="1"/>
</dbReference>
<organism evidence="3 4">
    <name type="scientific">Pseudoalteromonas ulvae</name>
    <dbReference type="NCBI Taxonomy" id="107327"/>
    <lineage>
        <taxon>Bacteria</taxon>
        <taxon>Pseudomonadati</taxon>
        <taxon>Pseudomonadota</taxon>
        <taxon>Gammaproteobacteria</taxon>
        <taxon>Alteromonadales</taxon>
        <taxon>Pseudoalteromonadaceae</taxon>
        <taxon>Pseudoalteromonas</taxon>
    </lineage>
</organism>
<comment type="caution">
    <text evidence="3">The sequence shown here is derived from an EMBL/GenBank/DDBJ whole genome shotgun (WGS) entry which is preliminary data.</text>
</comment>
<evidence type="ECO:0000313" key="4">
    <source>
        <dbReference type="Proteomes" id="UP000194841"/>
    </source>
</evidence>
<dbReference type="AlphaFoldDB" id="A0A244CT14"/>
<sequence>MAKLKYGLILTGLLLTSSVLSEDIELYIGDKKVQFDTKPQVLIIFDNSGSMGTKIQTVAGYDPLETYPVVSSFDNSLNEDFVYFTIGSGVDNELPRTDKNSDTKRFHSNVNGCDTAQQSLNKYGFYTGFIREHQYKGNTGSWVELKENSGASTISALDCLDDVLAENGDNTGMSLKIGGKTYTSADSILQGLPVNGASKNANNFYTGDTTPTADEVTSATNVFNGGQIVTLYDPNYLRWYHAEEKQTVELSRLKVAQEAITTVLNATPIVDFGLMIFNLDYKGEGVRDGGRIIVPFGNKNDDVIAKVQAIEAETNTPLCETLTEAFRFFAGRSVVYATEDTNCSKNSCGFSYTGNTPAYDTSIMSGSEYISPFKEGCGSNAYVILVTDGVPTVDNDADGYVSSLIATKTDPSNATTNTSPYGFKVGNSNRTSYLPNLAHWMNNNDVNTKVSGDQNVSLYTIGFGEGAEDAEELLLEAATKGGGKYFPARSSIELSQAFSRALSKILEVNTTFTSPSVASNNFDRTRSLDSVYYAMFLPQEGARWLGNLKKLRISGTTVKDQDNKDAINNEGNIKENARTFWLPSDESADGNLVTAGGTNLILTQTQNRTIYTNIGTGTPLPIFSKTNASSYAGGDAALASVMNTSEAELANLFNWTQGYDVDDDNGNQNTQEKRDDIMGDPLHSKPLAINYGDGNVRILVGTNAGFVHMFKDNGDTVTEEWSFIPYELYGNLATLRDNTGGQKVYGMDGSPAVYFDDKNDNGVVDPGDRVWAYIGMRRGGSSYYALDISKPDAPSMLWGSPLTPSDPGFNELGQSWSRPKVTFIDIDGAGNLPVLVIGAGYDLNKDNDAITPDSSGRGLYIVNAQTKALLWSLTPASSNGINKQFDGLHSVPSDIATLDSDYDGYTDRLYFTDSGGDVWRVDMPGSNPFDGDTPWTTIKLASLSSSSSPNDRRFFSQPEVARTYFSKITKSTVTENGETTTTYARKTQPYEAILVGSGNRAHPTYRNTSDGLFMLRDENTVTKSFVKSEDIPAVITIDKLMDITNDPFANSLSNTDGFKELEIDLAAFNGWKYLLSSGEKSLSKATVVGGIAYYTSFLPSENNDLEQCVLDGGGGSLYAFHLHYGTKVYDNLTIDVGNRVPDTPQLFFGDHDGSSQFLLIGVGAGEDASGTVQAKSIVTNLVPTDLDGDGRIDLVQQGAGFFGLKTHRTYLYREQK</sequence>
<feature type="region of interest" description="Disordered" evidence="1">
    <location>
        <begin position="660"/>
        <end position="681"/>
    </location>
</feature>
<feature type="chain" id="PRO_5012196451" evidence="2">
    <location>
        <begin position="22"/>
        <end position="1216"/>
    </location>
</feature>
<dbReference type="InterPro" id="IPR036465">
    <property type="entry name" value="vWFA_dom_sf"/>
</dbReference>
<gene>
    <name evidence="3" type="ORF">B1199_00175</name>
</gene>
<evidence type="ECO:0000256" key="2">
    <source>
        <dbReference type="SAM" id="SignalP"/>
    </source>
</evidence>
<reference evidence="3 4" key="1">
    <citation type="submission" date="2017-02" db="EMBL/GenBank/DDBJ databases">
        <title>Pseudoalteromonas ulvae TC14 Genome.</title>
        <authorList>
            <person name="Molmeret M."/>
        </authorList>
    </citation>
    <scope>NUCLEOTIDE SEQUENCE [LARGE SCALE GENOMIC DNA]</scope>
    <source>
        <strain evidence="3">TC14</strain>
    </source>
</reference>
<evidence type="ECO:0000313" key="3">
    <source>
        <dbReference type="EMBL" id="OUL58743.1"/>
    </source>
</evidence>
<dbReference type="RefSeq" id="WP_086742124.1">
    <property type="nucleotide sequence ID" value="NZ_MWPV01000001.1"/>
</dbReference>
<accession>A0A244CT14</accession>